<dbReference type="PRINTS" id="PR00368">
    <property type="entry name" value="FADPNR"/>
</dbReference>
<dbReference type="PANTHER" id="PTHR48105">
    <property type="entry name" value="THIOREDOXIN REDUCTASE 1-RELATED-RELATED"/>
    <property type="match status" value="1"/>
</dbReference>
<dbReference type="Pfam" id="PF07992">
    <property type="entry name" value="Pyr_redox_2"/>
    <property type="match status" value="1"/>
</dbReference>
<proteinExistence type="predicted"/>
<reference evidence="6 7" key="1">
    <citation type="submission" date="2017-01" db="EMBL/GenBank/DDBJ databases">
        <authorList>
            <consortium name="Urmite Genomes"/>
        </authorList>
    </citation>
    <scope>NUCLEOTIDE SEQUENCE [LARGE SCALE GENOMIC DNA]</scope>
    <source>
        <strain evidence="6 7">AB308</strain>
    </source>
</reference>
<feature type="compositionally biased region" description="Basic and acidic residues" evidence="4">
    <location>
        <begin position="8"/>
        <end position="20"/>
    </location>
</feature>
<dbReference type="PROSITE" id="PS50042">
    <property type="entry name" value="CNMP_BINDING_3"/>
    <property type="match status" value="1"/>
</dbReference>
<dbReference type="AlphaFoldDB" id="A0A2U3NB18"/>
<feature type="domain" description="Cyclic nucleotide-binding" evidence="5">
    <location>
        <begin position="21"/>
        <end position="140"/>
    </location>
</feature>
<dbReference type="SMART" id="SM00100">
    <property type="entry name" value="cNMP"/>
    <property type="match status" value="1"/>
</dbReference>
<dbReference type="Gene3D" id="3.50.50.60">
    <property type="entry name" value="FAD/NAD(P)-binding domain"/>
    <property type="match status" value="2"/>
</dbReference>
<evidence type="ECO:0000313" key="6">
    <source>
        <dbReference type="EMBL" id="SPM28728.1"/>
    </source>
</evidence>
<dbReference type="RefSeq" id="WP_077099485.1">
    <property type="nucleotide sequence ID" value="NZ_LT717700.1"/>
</dbReference>
<dbReference type="SUPFAM" id="SSF51206">
    <property type="entry name" value="cAMP-binding domain-like"/>
    <property type="match status" value="1"/>
</dbReference>
<sequence>MSSDDIEADRPPPETPDSHEAFPCLSADQLDVLQSWGQRRPIAVGDVLYHPGQRVGEVLVVLSGRVGIVESDPDDDRTIQVHGQGGILGELGMLEGQPAIFGARAVQAGEILAVPVGRLSDVALQDSVLGETILRAFLIRRSRLIERGAGMRIIGSGHVPDTRRLLEFSARNRLPHKWIDLEKDSRVDAFLRRMNVDPQETPVVILGRGKLLRNPSNSAVAAELGMFASPGPAAVCDLLVVGAGPAGLAASVYGASDGLSVTAVDAVAVGGQASTTSRIENYLGFPAGISGAELTERAFVQATRFGAQLLVPATVTALAFHDGYFRADLGGDHVVHARTVVVASGARYRRLDVPGLDRFETANVYYEATVNERQACGVEPVAVIGGGNSAGQAAVFLADTARRVYLLVRDSDLGAKMSRYLADQISRDHRITVMTHTEVRELRGDDVLTSIVVEDNENGSRTELAVRTLFVFIGAQPQSAWLAGEVALDTHGFVLTGSDLDSGEDRMDRARHPSILQTSQPGIFAAGDVRRGATRRVAAAMGEGAIAVASVNQYLADVGHAVRHP</sequence>
<keyword evidence="7" id="KW-1185">Reference proteome</keyword>
<dbReference type="EMBL" id="FTRV01000011">
    <property type="protein sequence ID" value="SPM28728.1"/>
    <property type="molecule type" value="Genomic_DNA"/>
</dbReference>
<dbReference type="OrthoDB" id="109585at2"/>
<evidence type="ECO:0000313" key="7">
    <source>
        <dbReference type="Proteomes" id="UP000241595"/>
    </source>
</evidence>
<dbReference type="CDD" id="cd00038">
    <property type="entry name" value="CAP_ED"/>
    <property type="match status" value="1"/>
</dbReference>
<dbReference type="Gene3D" id="3.40.30.10">
    <property type="entry name" value="Glutaredoxin"/>
    <property type="match status" value="1"/>
</dbReference>
<dbReference type="InterPro" id="IPR000595">
    <property type="entry name" value="cNMP-bd_dom"/>
</dbReference>
<dbReference type="Proteomes" id="UP000241595">
    <property type="component" value="Unassembled WGS sequence"/>
</dbReference>
<dbReference type="Gene3D" id="2.60.120.10">
    <property type="entry name" value="Jelly Rolls"/>
    <property type="match status" value="1"/>
</dbReference>
<evidence type="ECO:0000259" key="5">
    <source>
        <dbReference type="PROSITE" id="PS50042"/>
    </source>
</evidence>
<dbReference type="Pfam" id="PF00027">
    <property type="entry name" value="cNMP_binding"/>
    <property type="match status" value="1"/>
</dbReference>
<name>A0A2U3NB18_9MYCO</name>
<dbReference type="InterPro" id="IPR023753">
    <property type="entry name" value="FAD/NAD-binding_dom"/>
</dbReference>
<dbReference type="InterPro" id="IPR050097">
    <property type="entry name" value="Ferredoxin-NADP_redctase_2"/>
</dbReference>
<keyword evidence="1" id="KW-0285">Flavoprotein</keyword>
<dbReference type="InterPro" id="IPR036188">
    <property type="entry name" value="FAD/NAD-bd_sf"/>
</dbReference>
<dbReference type="PRINTS" id="PR00469">
    <property type="entry name" value="PNDRDTASEII"/>
</dbReference>
<keyword evidence="2" id="KW-0560">Oxidoreductase</keyword>
<evidence type="ECO:0000256" key="4">
    <source>
        <dbReference type="SAM" id="MobiDB-lite"/>
    </source>
</evidence>
<evidence type="ECO:0000256" key="3">
    <source>
        <dbReference type="ARBA" id="ARBA00048132"/>
    </source>
</evidence>
<organism evidence="6 7">
    <name type="scientific">Mycobacterium terramassiliense</name>
    <dbReference type="NCBI Taxonomy" id="1841859"/>
    <lineage>
        <taxon>Bacteria</taxon>
        <taxon>Bacillati</taxon>
        <taxon>Actinomycetota</taxon>
        <taxon>Actinomycetes</taxon>
        <taxon>Mycobacteriales</taxon>
        <taxon>Mycobacteriaceae</taxon>
        <taxon>Mycobacterium</taxon>
    </lineage>
</organism>
<dbReference type="InterPro" id="IPR014710">
    <property type="entry name" value="RmlC-like_jellyroll"/>
</dbReference>
<feature type="region of interest" description="Disordered" evidence="4">
    <location>
        <begin position="1"/>
        <end position="20"/>
    </location>
</feature>
<dbReference type="GO" id="GO:0004791">
    <property type="term" value="F:thioredoxin-disulfide reductase (NADPH) activity"/>
    <property type="evidence" value="ECO:0007669"/>
    <property type="project" value="UniProtKB-EC"/>
</dbReference>
<dbReference type="STRING" id="1841859.GCA_900157385_02211"/>
<comment type="catalytic activity">
    <reaction evidence="3">
        <text>[thioredoxin]-dithiol + NADP(+) = [thioredoxin]-disulfide + NADPH + H(+)</text>
        <dbReference type="Rhea" id="RHEA:20345"/>
        <dbReference type="Rhea" id="RHEA-COMP:10698"/>
        <dbReference type="Rhea" id="RHEA-COMP:10700"/>
        <dbReference type="ChEBI" id="CHEBI:15378"/>
        <dbReference type="ChEBI" id="CHEBI:29950"/>
        <dbReference type="ChEBI" id="CHEBI:50058"/>
        <dbReference type="ChEBI" id="CHEBI:57783"/>
        <dbReference type="ChEBI" id="CHEBI:58349"/>
        <dbReference type="EC" id="1.8.1.9"/>
    </reaction>
</comment>
<accession>A0A2U3NB18</accession>
<evidence type="ECO:0000256" key="2">
    <source>
        <dbReference type="ARBA" id="ARBA00023002"/>
    </source>
</evidence>
<evidence type="ECO:0000256" key="1">
    <source>
        <dbReference type="ARBA" id="ARBA00022630"/>
    </source>
</evidence>
<gene>
    <name evidence="6" type="ORF">MTAB308_2215</name>
</gene>
<dbReference type="SUPFAM" id="SSF51905">
    <property type="entry name" value="FAD/NAD(P)-binding domain"/>
    <property type="match status" value="1"/>
</dbReference>
<protein>
    <submittedName>
        <fullName evidence="6">Thioredoxin reductase</fullName>
    </submittedName>
</protein>
<dbReference type="InterPro" id="IPR018490">
    <property type="entry name" value="cNMP-bd_dom_sf"/>
</dbReference>